<dbReference type="STRING" id="1161099.SAMN05444817_10720"/>
<evidence type="ECO:0000313" key="4">
    <source>
        <dbReference type="EMBL" id="SIS48185.1"/>
    </source>
</evidence>
<protein>
    <submittedName>
        <fullName evidence="4">Peptide/nickel transport system substrate-binding protein</fullName>
    </submittedName>
</protein>
<dbReference type="AlphaFoldDB" id="A0A1N7JFR0"/>
<feature type="region of interest" description="Disordered" evidence="1">
    <location>
        <begin position="301"/>
        <end position="356"/>
    </location>
</feature>
<keyword evidence="2" id="KW-0732">Signal</keyword>
<proteinExistence type="predicted"/>
<dbReference type="Gene3D" id="3.90.76.10">
    <property type="entry name" value="Dipeptide-binding Protein, Domain 1"/>
    <property type="match status" value="1"/>
</dbReference>
<keyword evidence="5" id="KW-1185">Reference proteome</keyword>
<feature type="compositionally biased region" description="Low complexity" evidence="1">
    <location>
        <begin position="335"/>
        <end position="346"/>
    </location>
</feature>
<dbReference type="RefSeq" id="WP_234958870.1">
    <property type="nucleotide sequence ID" value="NZ_CP046976.1"/>
</dbReference>
<name>A0A1N7JFR0_9CORY</name>
<accession>A0A1N7JFR0</accession>
<dbReference type="PANTHER" id="PTHR30290">
    <property type="entry name" value="PERIPLASMIC BINDING COMPONENT OF ABC TRANSPORTER"/>
    <property type="match status" value="1"/>
</dbReference>
<organism evidence="4 5">
    <name type="scientific">Corynebacterium appendicis CIP 107643</name>
    <dbReference type="NCBI Taxonomy" id="1161099"/>
    <lineage>
        <taxon>Bacteria</taxon>
        <taxon>Bacillati</taxon>
        <taxon>Actinomycetota</taxon>
        <taxon>Actinomycetes</taxon>
        <taxon>Mycobacteriales</taxon>
        <taxon>Corynebacteriaceae</taxon>
        <taxon>Corynebacterium</taxon>
    </lineage>
</organism>
<reference evidence="5" key="1">
    <citation type="submission" date="2017-01" db="EMBL/GenBank/DDBJ databases">
        <authorList>
            <person name="Varghese N."/>
            <person name="Submissions S."/>
        </authorList>
    </citation>
    <scope>NUCLEOTIDE SEQUENCE [LARGE SCALE GENOMIC DNA]</scope>
    <source>
        <strain evidence="5">DSM 44531</strain>
    </source>
</reference>
<dbReference type="InterPro" id="IPR039424">
    <property type="entry name" value="SBP_5"/>
</dbReference>
<gene>
    <name evidence="4" type="ORF">SAMN05444817_10720</name>
</gene>
<sequence>MTTSRNIMASNRPRGKHAARLAAVLTAAATFMAGCSDSAPEPKDQSALDYFGYQLPVPLITTNAATKIGDSLKMQRLSGRIFPGAFIPGPSGQRIPNTDLVSTQVLPGPQRQVVYTLSDQAEFSDGVPVTCDDYALAFAAGSNPDVFSSHMPQMEQVERVDCTPGSKKFTVVFQPGKGGRWRELFSAGTVLPAHAIAKRLGMETADFTNRLQSGDPELLGRTSEVWRFGFALNKFDPELQVSFGPYKIESVGEEGEVVLAANEKYYGDAPEVPKVVVWPSTKDSAELQEAGALMVGDLAAPNPEWYQAPPEPDQGANADDVRTGKDGQDAEASEASDAGESPASDSADPDSRESHQELQTVIGEMTDTLIFAGAGPWAYHDNRQALSKCIDIRAVAEASSREAGIELPPSPVHVLTQNDPMSSRLGDIANPHLDVDIEGARVASGLELHVGYNSPNKRMAAMVEAMKKSCEPAGITVTDVTANGKTRGDLLTEEPGWNAEGALDRGGKIDAFLGAVDPLMEYESATSRSEELQSLRAEEKRLWDEVPSIPLSAQPRTFIVDNSIKNVVVYTGPVGIGWNMDRWHVPGLEPTPEQKDDK</sequence>
<feature type="signal peptide" evidence="2">
    <location>
        <begin position="1"/>
        <end position="33"/>
    </location>
</feature>
<dbReference type="Proteomes" id="UP000186292">
    <property type="component" value="Unassembled WGS sequence"/>
</dbReference>
<dbReference type="GO" id="GO:1904680">
    <property type="term" value="F:peptide transmembrane transporter activity"/>
    <property type="evidence" value="ECO:0007669"/>
    <property type="project" value="TreeGrafter"/>
</dbReference>
<evidence type="ECO:0000256" key="2">
    <source>
        <dbReference type="SAM" id="SignalP"/>
    </source>
</evidence>
<dbReference type="PROSITE" id="PS51257">
    <property type="entry name" value="PROKAR_LIPOPROTEIN"/>
    <property type="match status" value="1"/>
</dbReference>
<dbReference type="GO" id="GO:0015833">
    <property type="term" value="P:peptide transport"/>
    <property type="evidence" value="ECO:0007669"/>
    <property type="project" value="TreeGrafter"/>
</dbReference>
<dbReference type="Pfam" id="PF00496">
    <property type="entry name" value="SBP_bac_5"/>
    <property type="match status" value="1"/>
</dbReference>
<dbReference type="EMBL" id="FTOF01000007">
    <property type="protein sequence ID" value="SIS48185.1"/>
    <property type="molecule type" value="Genomic_DNA"/>
</dbReference>
<feature type="domain" description="Solute-binding protein family 5" evidence="3">
    <location>
        <begin position="111"/>
        <end position="478"/>
    </location>
</feature>
<dbReference type="Gene3D" id="3.40.190.10">
    <property type="entry name" value="Periplasmic binding protein-like II"/>
    <property type="match status" value="1"/>
</dbReference>
<dbReference type="InterPro" id="IPR000914">
    <property type="entry name" value="SBP_5_dom"/>
</dbReference>
<evidence type="ECO:0000313" key="5">
    <source>
        <dbReference type="Proteomes" id="UP000186292"/>
    </source>
</evidence>
<feature type="chain" id="PRO_5039429326" evidence="2">
    <location>
        <begin position="34"/>
        <end position="598"/>
    </location>
</feature>
<feature type="compositionally biased region" description="Basic and acidic residues" evidence="1">
    <location>
        <begin position="319"/>
        <end position="328"/>
    </location>
</feature>
<evidence type="ECO:0000259" key="3">
    <source>
        <dbReference type="Pfam" id="PF00496"/>
    </source>
</evidence>
<evidence type="ECO:0000256" key="1">
    <source>
        <dbReference type="SAM" id="MobiDB-lite"/>
    </source>
</evidence>
<dbReference type="SUPFAM" id="SSF53850">
    <property type="entry name" value="Periplasmic binding protein-like II"/>
    <property type="match status" value="1"/>
</dbReference>
<dbReference type="PANTHER" id="PTHR30290:SF65">
    <property type="entry name" value="MONOACYL PHOSPHATIDYLINOSITOL TETRAMANNOSIDE-BINDING PROTEIN LPQW-RELATED"/>
    <property type="match status" value="1"/>
</dbReference>